<dbReference type="SUPFAM" id="SSF55048">
    <property type="entry name" value="Probable ACP-binding domain of malonyl-CoA ACP transacylase"/>
    <property type="match status" value="1"/>
</dbReference>
<evidence type="ECO:0000256" key="2">
    <source>
        <dbReference type="ARBA" id="ARBA00022679"/>
    </source>
</evidence>
<dbReference type="Gene3D" id="3.30.70.250">
    <property type="entry name" value="Malonyl-CoA ACP transacylase, ACP-binding"/>
    <property type="match status" value="1"/>
</dbReference>
<evidence type="ECO:0000256" key="3">
    <source>
        <dbReference type="ARBA" id="ARBA00023315"/>
    </source>
</evidence>
<comment type="catalytic activity">
    <reaction evidence="4">
        <text>holo-[ACP] + malonyl-CoA = malonyl-[ACP] + CoA</text>
        <dbReference type="Rhea" id="RHEA:41792"/>
        <dbReference type="Rhea" id="RHEA-COMP:9623"/>
        <dbReference type="Rhea" id="RHEA-COMP:9685"/>
        <dbReference type="ChEBI" id="CHEBI:57287"/>
        <dbReference type="ChEBI" id="CHEBI:57384"/>
        <dbReference type="ChEBI" id="CHEBI:64479"/>
        <dbReference type="ChEBI" id="CHEBI:78449"/>
        <dbReference type="EC" id="2.3.1.39"/>
    </reaction>
</comment>
<keyword evidence="3" id="KW-0012">Acyltransferase</keyword>
<dbReference type="AlphaFoldDB" id="A0A2N5U270"/>
<evidence type="ECO:0000256" key="1">
    <source>
        <dbReference type="ARBA" id="ARBA00013258"/>
    </source>
</evidence>
<dbReference type="InterPro" id="IPR001227">
    <property type="entry name" value="Ac_transferase_dom_sf"/>
</dbReference>
<comment type="caution">
    <text evidence="6">The sequence shown here is derived from an EMBL/GenBank/DDBJ whole genome shotgun (WGS) entry which is preliminary data.</text>
</comment>
<dbReference type="EMBL" id="PGCJ01000339">
    <property type="protein sequence ID" value="PLW31802.1"/>
    <property type="molecule type" value="Genomic_DNA"/>
</dbReference>
<dbReference type="EC" id="2.3.1.39" evidence="1"/>
<dbReference type="InterPro" id="IPR016036">
    <property type="entry name" value="Malonyl_transacylase_ACP-bd"/>
</dbReference>
<protein>
    <recommendedName>
        <fullName evidence="1">[acyl-carrier-protein] S-malonyltransferase</fullName>
        <ecNumber evidence="1">2.3.1.39</ecNumber>
    </recommendedName>
</protein>
<reference evidence="6 7" key="1">
    <citation type="submission" date="2017-11" db="EMBL/GenBank/DDBJ databases">
        <title>De novo assembly and phasing of dikaryotic genomes from two isolates of Puccinia coronata f. sp. avenae, the causal agent of oat crown rust.</title>
        <authorList>
            <person name="Miller M.E."/>
            <person name="Zhang Y."/>
            <person name="Omidvar V."/>
            <person name="Sperschneider J."/>
            <person name="Schwessinger B."/>
            <person name="Raley C."/>
            <person name="Palmer J.M."/>
            <person name="Garnica D."/>
            <person name="Upadhyaya N."/>
            <person name="Rathjen J."/>
            <person name="Taylor J.M."/>
            <person name="Park R.F."/>
            <person name="Dodds P.N."/>
            <person name="Hirsch C.D."/>
            <person name="Kianian S.F."/>
            <person name="Figueroa M."/>
        </authorList>
    </citation>
    <scope>NUCLEOTIDE SEQUENCE [LARGE SCALE GENOMIC DNA]</scope>
    <source>
        <strain evidence="6">12NC29</strain>
    </source>
</reference>
<dbReference type="SUPFAM" id="SSF52151">
    <property type="entry name" value="FabD/lysophospholipase-like"/>
    <property type="match status" value="1"/>
</dbReference>
<evidence type="ECO:0000256" key="4">
    <source>
        <dbReference type="ARBA" id="ARBA00048462"/>
    </source>
</evidence>
<dbReference type="GO" id="GO:0006633">
    <property type="term" value="P:fatty acid biosynthetic process"/>
    <property type="evidence" value="ECO:0007669"/>
    <property type="project" value="TreeGrafter"/>
</dbReference>
<evidence type="ECO:0000313" key="7">
    <source>
        <dbReference type="Proteomes" id="UP000235388"/>
    </source>
</evidence>
<evidence type="ECO:0000256" key="5">
    <source>
        <dbReference type="SAM" id="MobiDB-lite"/>
    </source>
</evidence>
<accession>A0A2N5U270</accession>
<dbReference type="OrthoDB" id="1929172at2759"/>
<feature type="region of interest" description="Disordered" evidence="5">
    <location>
        <begin position="199"/>
        <end position="227"/>
    </location>
</feature>
<feature type="region of interest" description="Disordered" evidence="5">
    <location>
        <begin position="54"/>
        <end position="79"/>
    </location>
</feature>
<dbReference type="Proteomes" id="UP000235388">
    <property type="component" value="Unassembled WGS sequence"/>
</dbReference>
<dbReference type="InterPro" id="IPR016035">
    <property type="entry name" value="Acyl_Trfase/lysoPLipase"/>
</dbReference>
<feature type="compositionally biased region" description="Polar residues" evidence="5">
    <location>
        <begin position="215"/>
        <end position="227"/>
    </location>
</feature>
<dbReference type="PANTHER" id="PTHR42681:SF1">
    <property type="entry name" value="MALONYL-COA-ACYL CARRIER PROTEIN TRANSACYLASE, MITOCHONDRIAL"/>
    <property type="match status" value="1"/>
</dbReference>
<dbReference type="GO" id="GO:0004314">
    <property type="term" value="F:[acyl-carrier-protein] S-malonyltransferase activity"/>
    <property type="evidence" value="ECO:0007669"/>
    <property type="project" value="UniProtKB-EC"/>
</dbReference>
<evidence type="ECO:0000313" key="6">
    <source>
        <dbReference type="EMBL" id="PLW31802.1"/>
    </source>
</evidence>
<dbReference type="STRING" id="200324.A0A2N5U270"/>
<organism evidence="6 7">
    <name type="scientific">Puccinia coronata f. sp. avenae</name>
    <dbReference type="NCBI Taxonomy" id="200324"/>
    <lineage>
        <taxon>Eukaryota</taxon>
        <taxon>Fungi</taxon>
        <taxon>Dikarya</taxon>
        <taxon>Basidiomycota</taxon>
        <taxon>Pucciniomycotina</taxon>
        <taxon>Pucciniomycetes</taxon>
        <taxon>Pucciniales</taxon>
        <taxon>Pucciniaceae</taxon>
        <taxon>Puccinia</taxon>
    </lineage>
</organism>
<dbReference type="PANTHER" id="PTHR42681">
    <property type="entry name" value="MALONYL-COA-ACYL CARRIER PROTEIN TRANSACYLASE, MITOCHONDRIAL"/>
    <property type="match status" value="1"/>
</dbReference>
<gene>
    <name evidence="6" type="ORF">PCANC_21025</name>
</gene>
<name>A0A2N5U270_9BASI</name>
<dbReference type="InterPro" id="IPR050858">
    <property type="entry name" value="Mal-CoA-ACP_Trans/PKS_FabD"/>
</dbReference>
<keyword evidence="2" id="KW-0808">Transferase</keyword>
<sequence length="227" mass="24124">MAYLRTLEIGGKVPLPSMAKVYAGHSSGEYTACGIHLTRLYGLLSKRSMELAGLAPSTTRSMRGESNDKGAGTGSGRGATAAQMSARLISDRYQAGLGQKTYDYRELIELVERINAREELDVSVQIASFNSSNQIVLSGIRPGVLAACAHLQDLEIANRAADLPYFSPFHSLFMKPAADELKAALDAVRFREPMTSASAIVGEGGGTPAPGSTAHELNSPRSTSFSQ</sequence>
<keyword evidence="7" id="KW-1185">Reference proteome</keyword>
<dbReference type="Gene3D" id="3.40.366.10">
    <property type="entry name" value="Malonyl-Coenzyme A Acyl Carrier Protein, domain 2"/>
    <property type="match status" value="1"/>
</dbReference>
<dbReference type="GO" id="GO:0005739">
    <property type="term" value="C:mitochondrion"/>
    <property type="evidence" value="ECO:0007669"/>
    <property type="project" value="TreeGrafter"/>
</dbReference>
<proteinExistence type="predicted"/>